<protein>
    <submittedName>
        <fullName evidence="2">Nuclear transport factor 2 family protein</fullName>
    </submittedName>
</protein>
<comment type="caution">
    <text evidence="2">The sequence shown here is derived from an EMBL/GenBank/DDBJ whole genome shotgun (WGS) entry which is preliminary data.</text>
</comment>
<dbReference type="InterPro" id="IPR027843">
    <property type="entry name" value="DUF4440"/>
</dbReference>
<sequence>MTAFTYRVRPICPMLSAPSTEETTMLRSPLLRRTILSAFAGTMILCAFAFQARAADPSAAACVGIATPDQKRDATTIQRIEQAWLTAEYHGHRKYLACLLEPDYRTSSRSGLVRSRQDVIDRVPQVADDAREVPKLETIVVIHGDSATAHSILKTTDKAGNPKEVHFVDGYTFHDGRWFAFSGADL</sequence>
<dbReference type="EMBL" id="JBHSNG010000042">
    <property type="protein sequence ID" value="MFC5583290.1"/>
    <property type="molecule type" value="Genomic_DNA"/>
</dbReference>
<dbReference type="InterPro" id="IPR032710">
    <property type="entry name" value="NTF2-like_dom_sf"/>
</dbReference>
<keyword evidence="3" id="KW-1185">Reference proteome</keyword>
<evidence type="ECO:0000259" key="1">
    <source>
        <dbReference type="Pfam" id="PF14534"/>
    </source>
</evidence>
<accession>A0ABW0T2S5</accession>
<name>A0ABW0T2S5_9GAMM</name>
<dbReference type="Pfam" id="PF14534">
    <property type="entry name" value="DUF4440"/>
    <property type="match status" value="1"/>
</dbReference>
<dbReference type="Proteomes" id="UP001596111">
    <property type="component" value="Unassembled WGS sequence"/>
</dbReference>
<gene>
    <name evidence="2" type="ORF">ACFPPB_19435</name>
</gene>
<proteinExistence type="predicted"/>
<dbReference type="RefSeq" id="WP_377330180.1">
    <property type="nucleotide sequence ID" value="NZ_JBHSNG010000042.1"/>
</dbReference>
<reference evidence="3" key="1">
    <citation type="journal article" date="2019" name="Int. J. Syst. Evol. Microbiol.">
        <title>The Global Catalogue of Microorganisms (GCM) 10K type strain sequencing project: providing services to taxonomists for standard genome sequencing and annotation.</title>
        <authorList>
            <consortium name="The Broad Institute Genomics Platform"/>
            <consortium name="The Broad Institute Genome Sequencing Center for Infectious Disease"/>
            <person name="Wu L."/>
            <person name="Ma J."/>
        </authorList>
    </citation>
    <scope>NUCLEOTIDE SEQUENCE [LARGE SCALE GENOMIC DNA]</scope>
    <source>
        <strain evidence="3">CGMCC 1.13587</strain>
    </source>
</reference>
<dbReference type="SUPFAM" id="SSF54427">
    <property type="entry name" value="NTF2-like"/>
    <property type="match status" value="1"/>
</dbReference>
<evidence type="ECO:0000313" key="3">
    <source>
        <dbReference type="Proteomes" id="UP001596111"/>
    </source>
</evidence>
<dbReference type="Gene3D" id="3.10.450.50">
    <property type="match status" value="1"/>
</dbReference>
<organism evidence="2 3">
    <name type="scientific">Rhodanobacter terrae</name>
    <dbReference type="NCBI Taxonomy" id="418647"/>
    <lineage>
        <taxon>Bacteria</taxon>
        <taxon>Pseudomonadati</taxon>
        <taxon>Pseudomonadota</taxon>
        <taxon>Gammaproteobacteria</taxon>
        <taxon>Lysobacterales</taxon>
        <taxon>Rhodanobacteraceae</taxon>
        <taxon>Rhodanobacter</taxon>
    </lineage>
</organism>
<feature type="domain" description="DUF4440" evidence="1">
    <location>
        <begin position="77"/>
        <end position="178"/>
    </location>
</feature>
<evidence type="ECO:0000313" key="2">
    <source>
        <dbReference type="EMBL" id="MFC5583290.1"/>
    </source>
</evidence>